<dbReference type="InterPro" id="IPR002347">
    <property type="entry name" value="SDR_fam"/>
</dbReference>
<comment type="similarity">
    <text evidence="1">Belongs to the short-chain dehydrogenases/reductases (SDR) family.</text>
</comment>
<protein>
    <recommendedName>
        <fullName evidence="6">Gluconate 5-dehydrogenase</fullName>
    </recommendedName>
</protein>
<dbReference type="eggNOG" id="KOG0725">
    <property type="taxonomic scope" value="Eukaryota"/>
</dbReference>
<dbReference type="HOGENOM" id="CLU_010194_1_1_1"/>
<dbReference type="SUPFAM" id="SSF51735">
    <property type="entry name" value="NAD(P)-binding Rossmann-fold domains"/>
    <property type="match status" value="1"/>
</dbReference>
<dbReference type="EMBL" id="KB822721">
    <property type="protein sequence ID" value="ETN39056.1"/>
    <property type="molecule type" value="Genomic_DNA"/>
</dbReference>
<dbReference type="GeneID" id="19972617"/>
<dbReference type="VEuPathDB" id="FungiDB:HMPREF1541_05278"/>
<dbReference type="InterPro" id="IPR036291">
    <property type="entry name" value="NAD(P)-bd_dom_sf"/>
</dbReference>
<dbReference type="OrthoDB" id="47007at2759"/>
<evidence type="ECO:0000313" key="4">
    <source>
        <dbReference type="EMBL" id="ETN39056.1"/>
    </source>
</evidence>
<dbReference type="GO" id="GO:0050664">
    <property type="term" value="F:oxidoreductase activity, acting on NAD(P)H, oxygen as acceptor"/>
    <property type="evidence" value="ECO:0007669"/>
    <property type="project" value="TreeGrafter"/>
</dbReference>
<dbReference type="STRING" id="1220924.W2RRB6"/>
<sequence>MGDGSEPVVAGHHVNVSKDERASLTSRVIPQMTLSTASNPLTKPLAPISVTSPADRALARFAIAGSCILTGGAGTLALAAARALLEHGASGVALLDLAATLKSSAASITQLRADFSGRVVTTHECNVTDASSVDAAFAAVAEAHKHVSTLCCFAGIVGCVPSIEAPASQFKNVVDVNLSGSFLCAQAAARLFAQSGTGGSIVFTASISAHSTNFPQPQVAYNVSKAGVSHMTRNLAAEWAGIGVRVNCVSPGYLDTVLNAGESLQEVRDVWASRCPMGRMGDVEEVVGAVVLLCSPRAGRYMTGSETVVDGGALCF</sequence>
<proteinExistence type="inferred from homology"/>
<accession>W2RRB6</accession>
<dbReference type="AlphaFoldDB" id="W2RRB6"/>
<keyword evidence="3" id="KW-0560">Oxidoreductase</keyword>
<dbReference type="PROSITE" id="PS00061">
    <property type="entry name" value="ADH_SHORT"/>
    <property type="match status" value="1"/>
</dbReference>
<evidence type="ECO:0000256" key="1">
    <source>
        <dbReference type="ARBA" id="ARBA00006484"/>
    </source>
</evidence>
<dbReference type="InterPro" id="IPR020904">
    <property type="entry name" value="Sc_DH/Rdtase_CS"/>
</dbReference>
<dbReference type="PANTHER" id="PTHR43008:SF4">
    <property type="entry name" value="CHAIN DEHYDROGENASE, PUTATIVE (AFU_ORTHOLOGUE AFUA_4G08710)-RELATED"/>
    <property type="match status" value="1"/>
</dbReference>
<name>W2RRB6_CYPE1</name>
<evidence type="ECO:0000256" key="2">
    <source>
        <dbReference type="ARBA" id="ARBA00022857"/>
    </source>
</evidence>
<reference evidence="4 5" key="1">
    <citation type="submission" date="2013-03" db="EMBL/GenBank/DDBJ databases">
        <title>The Genome Sequence of Phialophora europaea CBS 101466.</title>
        <authorList>
            <consortium name="The Broad Institute Genomics Platform"/>
            <person name="Cuomo C."/>
            <person name="de Hoog S."/>
            <person name="Gorbushina A."/>
            <person name="Walker B."/>
            <person name="Young S.K."/>
            <person name="Zeng Q."/>
            <person name="Gargeya S."/>
            <person name="Fitzgerald M."/>
            <person name="Haas B."/>
            <person name="Abouelleil A."/>
            <person name="Allen A.W."/>
            <person name="Alvarado L."/>
            <person name="Arachchi H.M."/>
            <person name="Berlin A.M."/>
            <person name="Chapman S.B."/>
            <person name="Gainer-Dewar J."/>
            <person name="Goldberg J."/>
            <person name="Griggs A."/>
            <person name="Gujja S."/>
            <person name="Hansen M."/>
            <person name="Howarth C."/>
            <person name="Imamovic A."/>
            <person name="Ireland A."/>
            <person name="Larimer J."/>
            <person name="McCowan C."/>
            <person name="Murphy C."/>
            <person name="Pearson M."/>
            <person name="Poon T.W."/>
            <person name="Priest M."/>
            <person name="Roberts A."/>
            <person name="Saif S."/>
            <person name="Shea T."/>
            <person name="Sisk P."/>
            <person name="Sykes S."/>
            <person name="Wortman J."/>
            <person name="Nusbaum C."/>
            <person name="Birren B."/>
        </authorList>
    </citation>
    <scope>NUCLEOTIDE SEQUENCE [LARGE SCALE GENOMIC DNA]</scope>
    <source>
        <strain evidence="4 5">CBS 101466</strain>
    </source>
</reference>
<dbReference type="InParanoid" id="W2RRB6"/>
<dbReference type="GO" id="GO:0016616">
    <property type="term" value="F:oxidoreductase activity, acting on the CH-OH group of donors, NAD or NADP as acceptor"/>
    <property type="evidence" value="ECO:0007669"/>
    <property type="project" value="UniProtKB-ARBA"/>
</dbReference>
<evidence type="ECO:0008006" key="6">
    <source>
        <dbReference type="Google" id="ProtNLM"/>
    </source>
</evidence>
<dbReference type="Pfam" id="PF13561">
    <property type="entry name" value="adh_short_C2"/>
    <property type="match status" value="1"/>
</dbReference>
<dbReference type="Proteomes" id="UP000030752">
    <property type="component" value="Unassembled WGS sequence"/>
</dbReference>
<dbReference type="PANTHER" id="PTHR43008">
    <property type="entry name" value="BENZIL REDUCTASE"/>
    <property type="match status" value="1"/>
</dbReference>
<keyword evidence="5" id="KW-1185">Reference proteome</keyword>
<dbReference type="Gene3D" id="3.40.50.720">
    <property type="entry name" value="NAD(P)-binding Rossmann-like Domain"/>
    <property type="match status" value="1"/>
</dbReference>
<dbReference type="PRINTS" id="PR00081">
    <property type="entry name" value="GDHRDH"/>
</dbReference>
<organism evidence="4 5">
    <name type="scientific">Cyphellophora europaea (strain CBS 101466)</name>
    <name type="common">Phialophora europaea</name>
    <dbReference type="NCBI Taxonomy" id="1220924"/>
    <lineage>
        <taxon>Eukaryota</taxon>
        <taxon>Fungi</taxon>
        <taxon>Dikarya</taxon>
        <taxon>Ascomycota</taxon>
        <taxon>Pezizomycotina</taxon>
        <taxon>Eurotiomycetes</taxon>
        <taxon>Chaetothyriomycetidae</taxon>
        <taxon>Chaetothyriales</taxon>
        <taxon>Cyphellophoraceae</taxon>
        <taxon>Cyphellophora</taxon>
    </lineage>
</organism>
<evidence type="ECO:0000256" key="3">
    <source>
        <dbReference type="ARBA" id="ARBA00023002"/>
    </source>
</evidence>
<evidence type="ECO:0000313" key="5">
    <source>
        <dbReference type="Proteomes" id="UP000030752"/>
    </source>
</evidence>
<dbReference type="RefSeq" id="XP_008717841.1">
    <property type="nucleotide sequence ID" value="XM_008719619.1"/>
</dbReference>
<keyword evidence="2" id="KW-0521">NADP</keyword>
<gene>
    <name evidence="4" type="ORF">HMPREF1541_05278</name>
</gene>
<dbReference type="FunFam" id="3.40.50.720:FF:000084">
    <property type="entry name" value="Short-chain dehydrogenase reductase"/>
    <property type="match status" value="1"/>
</dbReference>